<evidence type="ECO:0000313" key="2">
    <source>
        <dbReference type="Proteomes" id="UP000001064"/>
    </source>
</evidence>
<dbReference type="EMBL" id="GL870975">
    <property type="protein sequence ID" value="EGC38503.1"/>
    <property type="molecule type" value="Genomic_DNA"/>
</dbReference>
<dbReference type="Proteomes" id="UP000001064">
    <property type="component" value="Unassembled WGS sequence"/>
</dbReference>
<proteinExistence type="predicted"/>
<dbReference type="OrthoDB" id="19150at2759"/>
<dbReference type="SUPFAM" id="SSF52047">
    <property type="entry name" value="RNI-like"/>
    <property type="match status" value="1"/>
</dbReference>
<reference evidence="2" key="1">
    <citation type="journal article" date="2011" name="Genome Biol.">
        <title>Comparative genomics of the social amoebae Dictyostelium discoideum and Dictyostelium purpureum.</title>
        <authorList>
            <consortium name="US DOE Joint Genome Institute (JGI-PGF)"/>
            <person name="Sucgang R."/>
            <person name="Kuo A."/>
            <person name="Tian X."/>
            <person name="Salerno W."/>
            <person name="Parikh A."/>
            <person name="Feasley C.L."/>
            <person name="Dalin E."/>
            <person name="Tu H."/>
            <person name="Huang E."/>
            <person name="Barry K."/>
            <person name="Lindquist E."/>
            <person name="Shapiro H."/>
            <person name="Bruce D."/>
            <person name="Schmutz J."/>
            <person name="Salamov A."/>
            <person name="Fey P."/>
            <person name="Gaudet P."/>
            <person name="Anjard C."/>
            <person name="Babu M.M."/>
            <person name="Basu S."/>
            <person name="Bushmanova Y."/>
            <person name="van der Wel H."/>
            <person name="Katoh-Kurasawa M."/>
            <person name="Dinh C."/>
            <person name="Coutinho P.M."/>
            <person name="Saito T."/>
            <person name="Elias M."/>
            <person name="Schaap P."/>
            <person name="Kay R.R."/>
            <person name="Henrissat B."/>
            <person name="Eichinger L."/>
            <person name="Rivero F."/>
            <person name="Putnam N.H."/>
            <person name="West C.M."/>
            <person name="Loomis W.F."/>
            <person name="Chisholm R.L."/>
            <person name="Shaulsky G."/>
            <person name="Strassmann J.E."/>
            <person name="Queller D.C."/>
            <person name="Kuspa A."/>
            <person name="Grigoriev I.V."/>
        </authorList>
    </citation>
    <scope>NUCLEOTIDE SEQUENCE [LARGE SCALE GENOMIC DNA]</scope>
    <source>
        <strain evidence="2">QSDP1</strain>
    </source>
</reference>
<sequence>MVIDSHNNNNIDNNNSNNNTICQDLINNNNINNNNCNIKNKNDCKQLINNIINNCSIQKLIVGFCWRDKYSPRKWKISLSLVSKRFHYFISNFCSENLDLTRCEETMTLDKDINIFRHFKSTPYTLFQYPPKRIQISTIDFKRLVSPLINEDSNIAYSQKIVLLFSLLESIELEYNGYSMSDRDLSILFSSIETIKKVTVQFNGKCCFNALAELNKFLKRLKLTSFSLLFLEEDGGRSEKMQICLPVISTTTTCSTALSNTKQLASSKSCFQIFSNKPVATTATPNNEIFSTTNSSSPCIRSYLSSDNVHDLESLHLESVSIFMFQELVCSMHHQRLNNLRSLAVIFDDYNLFSSISCEALCTGLLQLRNLEVLDLSLSIVFNNITNQKELFDISLFQEYLANETTLTSLSLDFISDDMSRVYSEEFIRFLFSEKKNLKKLRINTPLFSSIGAKSNLSTLALDYQANLKCCQLNEIDRFIQNLSNPNSHLKKLQLLNSDPFVNTFLARFLIHNHNGSIENLKVTINRKEFQHILYALSLNTTLKTLTLYTTNFSDFTKENIESLLLTLQDHPSIYKIVIETSCKTLCPYFLNNHFSIYYNSLKLRYYIFKK</sequence>
<dbReference type="GeneID" id="10507150"/>
<evidence type="ECO:0000313" key="1">
    <source>
        <dbReference type="EMBL" id="EGC38503.1"/>
    </source>
</evidence>
<dbReference type="OMA" id="RFHYFIS"/>
<keyword evidence="2" id="KW-1185">Reference proteome</keyword>
<dbReference type="InParanoid" id="F0ZC31"/>
<dbReference type="KEGG" id="dpp:DICPUDRAFT_28557"/>
<protein>
    <submittedName>
        <fullName evidence="1">Uncharacterized protein</fullName>
    </submittedName>
</protein>
<dbReference type="FunCoup" id="F0ZC31">
    <property type="interactions" value="398"/>
</dbReference>
<dbReference type="VEuPathDB" id="AmoebaDB:DICPUDRAFT_28557"/>
<name>F0ZC31_DICPU</name>
<dbReference type="eggNOG" id="ENOG502RF6G">
    <property type="taxonomic scope" value="Eukaryota"/>
</dbReference>
<dbReference type="RefSeq" id="XP_003284968.1">
    <property type="nucleotide sequence ID" value="XM_003284920.1"/>
</dbReference>
<gene>
    <name evidence="1" type="ORF">DICPUDRAFT_28557</name>
</gene>
<organism evidence="1 2">
    <name type="scientific">Dictyostelium purpureum</name>
    <name type="common">Slime mold</name>
    <dbReference type="NCBI Taxonomy" id="5786"/>
    <lineage>
        <taxon>Eukaryota</taxon>
        <taxon>Amoebozoa</taxon>
        <taxon>Evosea</taxon>
        <taxon>Eumycetozoa</taxon>
        <taxon>Dictyostelia</taxon>
        <taxon>Dictyosteliales</taxon>
        <taxon>Dictyosteliaceae</taxon>
        <taxon>Dictyostelium</taxon>
    </lineage>
</organism>
<dbReference type="AlphaFoldDB" id="F0ZC31"/>
<dbReference type="Gene3D" id="3.80.10.10">
    <property type="entry name" value="Ribonuclease Inhibitor"/>
    <property type="match status" value="1"/>
</dbReference>
<dbReference type="InterPro" id="IPR032675">
    <property type="entry name" value="LRR_dom_sf"/>
</dbReference>
<accession>F0ZC31</accession>